<protein>
    <submittedName>
        <fullName evidence="2">Uncharacterized protein</fullName>
    </submittedName>
</protein>
<evidence type="ECO:0000313" key="2">
    <source>
        <dbReference type="EMBL" id="GAG53063.1"/>
    </source>
</evidence>
<dbReference type="EMBL" id="BARS01051061">
    <property type="protein sequence ID" value="GAG53063.1"/>
    <property type="molecule type" value="Genomic_DNA"/>
</dbReference>
<name>X0YXS4_9ZZZZ</name>
<gene>
    <name evidence="2" type="ORF">S01H1_76113</name>
</gene>
<feature type="region of interest" description="Disordered" evidence="1">
    <location>
        <begin position="196"/>
        <end position="236"/>
    </location>
</feature>
<evidence type="ECO:0000256" key="1">
    <source>
        <dbReference type="SAM" id="MobiDB-lite"/>
    </source>
</evidence>
<accession>X0YXS4</accession>
<comment type="caution">
    <text evidence="2">The sequence shown here is derived from an EMBL/GenBank/DDBJ whole genome shotgun (WGS) entry which is preliminary data.</text>
</comment>
<feature type="compositionally biased region" description="Gly residues" evidence="1">
    <location>
        <begin position="115"/>
        <end position="133"/>
    </location>
</feature>
<reference evidence="2" key="1">
    <citation type="journal article" date="2014" name="Front. Microbiol.">
        <title>High frequency of phylogenetically diverse reductive dehalogenase-homologous genes in deep subseafloor sedimentary metagenomes.</title>
        <authorList>
            <person name="Kawai M."/>
            <person name="Futagami T."/>
            <person name="Toyoda A."/>
            <person name="Takaki Y."/>
            <person name="Nishi S."/>
            <person name="Hori S."/>
            <person name="Arai W."/>
            <person name="Tsubouchi T."/>
            <person name="Morono Y."/>
            <person name="Uchiyama I."/>
            <person name="Ito T."/>
            <person name="Fujiyama A."/>
            <person name="Inagaki F."/>
            <person name="Takami H."/>
        </authorList>
    </citation>
    <scope>NUCLEOTIDE SEQUENCE</scope>
    <source>
        <strain evidence="2">Expedition CK06-06</strain>
    </source>
</reference>
<dbReference type="AlphaFoldDB" id="X0YXS4"/>
<organism evidence="2">
    <name type="scientific">marine sediment metagenome</name>
    <dbReference type="NCBI Taxonomy" id="412755"/>
    <lineage>
        <taxon>unclassified sequences</taxon>
        <taxon>metagenomes</taxon>
        <taxon>ecological metagenomes</taxon>
    </lineage>
</organism>
<feature type="compositionally biased region" description="Low complexity" evidence="1">
    <location>
        <begin position="206"/>
        <end position="216"/>
    </location>
</feature>
<sequence>GTGGIATATAGPGGDLREWIPAQVGPGIGVTLTAYLGTAGDGGAAYALGGDGGPYGGAGGPATATGGPGGNARYPEHLLDWVISPSEGGIGGRAQATGGQGRDGVSCCDPPEQAQGGGVGGDATAKGGKGGDGWFPRKGGKVFARGGDGGRGGDGKTDTNGVAGLGGTEGAASVTPGPTGVGIITIAAGVGTVEKNQNGARGVDGGPCPVDDGTGTSDDDGTGTTGDDDGDDGDVF</sequence>
<feature type="non-terminal residue" evidence="2">
    <location>
        <position position="1"/>
    </location>
</feature>
<proteinExistence type="predicted"/>
<feature type="non-terminal residue" evidence="2">
    <location>
        <position position="236"/>
    </location>
</feature>
<feature type="region of interest" description="Disordered" evidence="1">
    <location>
        <begin position="113"/>
        <end position="161"/>
    </location>
</feature>
<feature type="compositionally biased region" description="Acidic residues" evidence="1">
    <location>
        <begin position="217"/>
        <end position="236"/>
    </location>
</feature>